<gene>
    <name evidence="1" type="primary">glnA_4</name>
    <name evidence="1" type="ORF">NCTC9117_06126</name>
</gene>
<evidence type="ECO:0000313" key="2">
    <source>
        <dbReference type="Proteomes" id="UP000254785"/>
    </source>
</evidence>
<dbReference type="EMBL" id="UGDC01000003">
    <property type="protein sequence ID" value="STJ83465.1"/>
    <property type="molecule type" value="Genomic_DNA"/>
</dbReference>
<reference evidence="1 2" key="1">
    <citation type="submission" date="2018-06" db="EMBL/GenBank/DDBJ databases">
        <authorList>
            <consortium name="Pathogen Informatics"/>
            <person name="Doyle S."/>
        </authorList>
    </citation>
    <scope>NUCLEOTIDE SEQUENCE [LARGE SCALE GENOMIC DNA]</scope>
    <source>
        <strain evidence="1 2">NCTC9117</strain>
    </source>
</reference>
<name>A0A376YJ36_ECOLX</name>
<sequence length="31" mass="3398">MGLVVEAHHHEVATAGQNEVATPLQYHDQKS</sequence>
<protein>
    <submittedName>
        <fullName evidence="1">Glutamine synthetase</fullName>
        <ecNumber evidence="1">6.3.1.2</ecNumber>
    </submittedName>
</protein>
<dbReference type="Proteomes" id="UP000254785">
    <property type="component" value="Unassembled WGS sequence"/>
</dbReference>
<dbReference type="EC" id="6.3.1.2" evidence="1"/>
<accession>A0A376YJ36</accession>
<dbReference type="AlphaFoldDB" id="A0A376YJ36"/>
<proteinExistence type="predicted"/>
<keyword evidence="1" id="KW-0436">Ligase</keyword>
<organism evidence="1 2">
    <name type="scientific">Escherichia coli</name>
    <dbReference type="NCBI Taxonomy" id="562"/>
    <lineage>
        <taxon>Bacteria</taxon>
        <taxon>Pseudomonadati</taxon>
        <taxon>Pseudomonadota</taxon>
        <taxon>Gammaproteobacteria</taxon>
        <taxon>Enterobacterales</taxon>
        <taxon>Enterobacteriaceae</taxon>
        <taxon>Escherichia</taxon>
    </lineage>
</organism>
<dbReference type="GO" id="GO:0004356">
    <property type="term" value="F:glutamine synthetase activity"/>
    <property type="evidence" value="ECO:0007669"/>
    <property type="project" value="UniProtKB-EC"/>
</dbReference>
<evidence type="ECO:0000313" key="1">
    <source>
        <dbReference type="EMBL" id="STJ83465.1"/>
    </source>
</evidence>